<dbReference type="Proteomes" id="UP000029734">
    <property type="component" value="Unassembled WGS sequence"/>
</dbReference>
<gene>
    <name evidence="1" type="ORF">PWYN_04510</name>
</gene>
<dbReference type="STRING" id="268407.PWYN_04510"/>
<dbReference type="EMBL" id="JQCR01000002">
    <property type="protein sequence ID" value="KGE18713.1"/>
    <property type="molecule type" value="Genomic_DNA"/>
</dbReference>
<evidence type="ECO:0000313" key="2">
    <source>
        <dbReference type="Proteomes" id="UP000029734"/>
    </source>
</evidence>
<reference evidence="1 2" key="2">
    <citation type="submission" date="2014-10" db="EMBL/GenBank/DDBJ databases">
        <title>Comparative genomics of the Paenibacillus odorifer group.</title>
        <authorList>
            <person name="Tsai Y.-C."/>
            <person name="Martin N."/>
            <person name="Korlach J."/>
            <person name="Wiedmann M."/>
        </authorList>
    </citation>
    <scope>NUCLEOTIDE SEQUENCE [LARGE SCALE GENOMIC DNA]</scope>
    <source>
        <strain evidence="1 2">DSM 18334</strain>
    </source>
</reference>
<name>A0A098M9I5_9BACL</name>
<sequence length="81" mass="9596">MNRRRTITDYGLYYHFSLDNQASDVLLWDRVPDLLFFLESGNTPKVVELIHDFFAFYIRQPTVTISQLKDQSRSIIVEVKN</sequence>
<organism evidence="1 2">
    <name type="scientific">Paenibacillus wynnii</name>
    <dbReference type="NCBI Taxonomy" id="268407"/>
    <lineage>
        <taxon>Bacteria</taxon>
        <taxon>Bacillati</taxon>
        <taxon>Bacillota</taxon>
        <taxon>Bacilli</taxon>
        <taxon>Bacillales</taxon>
        <taxon>Paenibacillaceae</taxon>
        <taxon>Paenibacillus</taxon>
    </lineage>
</organism>
<accession>A0A098M9I5</accession>
<reference evidence="1 2" key="1">
    <citation type="submission" date="2014-08" db="EMBL/GenBank/DDBJ databases">
        <authorList>
            <person name="den Bakker H.C."/>
        </authorList>
    </citation>
    <scope>NUCLEOTIDE SEQUENCE [LARGE SCALE GENOMIC DNA]</scope>
    <source>
        <strain evidence="1 2">DSM 18334</strain>
    </source>
</reference>
<comment type="caution">
    <text evidence="1">The sequence shown here is derived from an EMBL/GenBank/DDBJ whole genome shotgun (WGS) entry which is preliminary data.</text>
</comment>
<proteinExistence type="predicted"/>
<keyword evidence="2" id="KW-1185">Reference proteome</keyword>
<protein>
    <submittedName>
        <fullName evidence="1">Uncharacterized protein</fullName>
    </submittedName>
</protein>
<evidence type="ECO:0000313" key="1">
    <source>
        <dbReference type="EMBL" id="KGE18713.1"/>
    </source>
</evidence>
<dbReference type="AlphaFoldDB" id="A0A098M9I5"/>
<dbReference type="RefSeq" id="WP_036648907.1">
    <property type="nucleotide sequence ID" value="NZ_JQCR01000002.1"/>
</dbReference>